<feature type="transmembrane region" description="Helical" evidence="6">
    <location>
        <begin position="389"/>
        <end position="406"/>
    </location>
</feature>
<feature type="transmembrane region" description="Helical" evidence="6">
    <location>
        <begin position="542"/>
        <end position="564"/>
    </location>
</feature>
<evidence type="ECO:0000256" key="6">
    <source>
        <dbReference type="SAM" id="Phobius"/>
    </source>
</evidence>
<dbReference type="GeneID" id="85435468"/>
<evidence type="ECO:0000256" key="5">
    <source>
        <dbReference type="SAM" id="MobiDB-lite"/>
    </source>
</evidence>
<evidence type="ECO:0000313" key="8">
    <source>
        <dbReference type="EMBL" id="KAK1593858.1"/>
    </source>
</evidence>
<feature type="domain" description="Major facilitator superfamily (MFS) profile" evidence="7">
    <location>
        <begin position="76"/>
        <end position="573"/>
    </location>
</feature>
<dbReference type="CDD" id="cd17502">
    <property type="entry name" value="MFS_Azr1_MDR_like"/>
    <property type="match status" value="1"/>
</dbReference>
<evidence type="ECO:0000313" key="9">
    <source>
        <dbReference type="Proteomes" id="UP001230504"/>
    </source>
</evidence>
<gene>
    <name evidence="8" type="ORF">LY79DRAFT_172353</name>
</gene>
<feature type="region of interest" description="Disordered" evidence="5">
    <location>
        <begin position="577"/>
        <end position="611"/>
    </location>
</feature>
<keyword evidence="9" id="KW-1185">Reference proteome</keyword>
<feature type="transmembrane region" description="Helical" evidence="6">
    <location>
        <begin position="199"/>
        <end position="221"/>
    </location>
</feature>
<evidence type="ECO:0000259" key="7">
    <source>
        <dbReference type="PROSITE" id="PS50850"/>
    </source>
</evidence>
<feature type="transmembrane region" description="Helical" evidence="6">
    <location>
        <begin position="302"/>
        <end position="320"/>
    </location>
</feature>
<keyword evidence="4 6" id="KW-0472">Membrane</keyword>
<evidence type="ECO:0000256" key="1">
    <source>
        <dbReference type="ARBA" id="ARBA00004141"/>
    </source>
</evidence>
<accession>A0AAD8Q1B9</accession>
<evidence type="ECO:0000256" key="3">
    <source>
        <dbReference type="ARBA" id="ARBA00022989"/>
    </source>
</evidence>
<feature type="transmembrane region" description="Helical" evidence="6">
    <location>
        <begin position="140"/>
        <end position="160"/>
    </location>
</feature>
<feature type="transmembrane region" description="Helical" evidence="6">
    <location>
        <begin position="227"/>
        <end position="251"/>
    </location>
</feature>
<dbReference type="InterPro" id="IPR020846">
    <property type="entry name" value="MFS_dom"/>
</dbReference>
<reference evidence="8" key="1">
    <citation type="submission" date="2021-06" db="EMBL/GenBank/DDBJ databases">
        <title>Comparative genomics, transcriptomics and evolutionary studies reveal genomic signatures of adaptation to plant cell wall in hemibiotrophic fungi.</title>
        <authorList>
            <consortium name="DOE Joint Genome Institute"/>
            <person name="Baroncelli R."/>
            <person name="Diaz J.F."/>
            <person name="Benocci T."/>
            <person name="Peng M."/>
            <person name="Battaglia E."/>
            <person name="Haridas S."/>
            <person name="Andreopoulos W."/>
            <person name="Labutti K."/>
            <person name="Pangilinan J."/>
            <person name="Floch G.L."/>
            <person name="Makela M.R."/>
            <person name="Henrissat B."/>
            <person name="Grigoriev I.V."/>
            <person name="Crouch J.A."/>
            <person name="De Vries R.P."/>
            <person name="Sukno S.A."/>
            <person name="Thon M.R."/>
        </authorList>
    </citation>
    <scope>NUCLEOTIDE SEQUENCE</scope>
    <source>
        <strain evidence="8">CBS 125086</strain>
    </source>
</reference>
<dbReference type="Proteomes" id="UP001230504">
    <property type="component" value="Unassembled WGS sequence"/>
</dbReference>
<dbReference type="SUPFAM" id="SSF103473">
    <property type="entry name" value="MFS general substrate transporter"/>
    <property type="match status" value="1"/>
</dbReference>
<dbReference type="EMBL" id="JAHLJV010000023">
    <property type="protein sequence ID" value="KAK1593858.1"/>
    <property type="molecule type" value="Genomic_DNA"/>
</dbReference>
<dbReference type="GO" id="GO:0022857">
    <property type="term" value="F:transmembrane transporter activity"/>
    <property type="evidence" value="ECO:0007669"/>
    <property type="project" value="InterPro"/>
</dbReference>
<name>A0AAD8Q1B9_9PEZI</name>
<sequence>MEPGRKGSLEIVARPEPNVDRALTENNNKNGVDHHLEEKTENSTPNPESNEISLQTETGDESANHQYATPKELSLLSTVFTIATFMIAIDGSILATAIPKITSDFHQLDDVPWYGSAYLFTEMAFQPTFGRLYTLFDARVLYLTSIILFEIGSILCAASPNSAVLITGRVISGTGAAGLLCGSLAVYGRSVPLRARPFGMALVTSMYGIAGVLGPTLGGLITDTPRLTWRFCFWINLPFGAVTFAIAYKILKAKTPVHGRLSLREKLKKLDLLGASMLLIGLVTLFFALQWGGSRYPWSDPRVYACLIVSGIFMSAFVLLQATKKEEPTYGGENRAIIPVRILSQRTVAISCVFNMLMSTAHNTHMYYLAFYFQAVLGTNAVTSGVRCLAYGIPCSIAIIVTGACISSRGHYVPFMWLGTGVFVAGCVLLQRLDGGSSIGEWLGFQILSGAGIGLAEQVPFIAVQVVLPDDDMPTACALVVFHRLLGGAVGLSIASNLFSQELSRRLAGAPAGVDAGAVRYAGASDLASAVPAAELPLVREAFGYAVAKAFILPIAVAAISLLLSFGMQRRWIPDDRVQPAQGEQPTTTMTATLDTPGAASRDPVRDEKVA</sequence>
<dbReference type="GO" id="GO:0005886">
    <property type="term" value="C:plasma membrane"/>
    <property type="evidence" value="ECO:0007669"/>
    <property type="project" value="TreeGrafter"/>
</dbReference>
<feature type="transmembrane region" description="Helical" evidence="6">
    <location>
        <begin position="413"/>
        <end position="431"/>
    </location>
</feature>
<organism evidence="8 9">
    <name type="scientific">Colletotrichum navitas</name>
    <dbReference type="NCBI Taxonomy" id="681940"/>
    <lineage>
        <taxon>Eukaryota</taxon>
        <taxon>Fungi</taxon>
        <taxon>Dikarya</taxon>
        <taxon>Ascomycota</taxon>
        <taxon>Pezizomycotina</taxon>
        <taxon>Sordariomycetes</taxon>
        <taxon>Hypocreomycetidae</taxon>
        <taxon>Glomerellales</taxon>
        <taxon>Glomerellaceae</taxon>
        <taxon>Colletotrichum</taxon>
        <taxon>Colletotrichum graminicola species complex</taxon>
    </lineage>
</organism>
<dbReference type="RefSeq" id="XP_060415124.1">
    <property type="nucleotide sequence ID" value="XM_060551228.1"/>
</dbReference>
<feature type="transmembrane region" description="Helical" evidence="6">
    <location>
        <begin position="166"/>
        <end position="187"/>
    </location>
</feature>
<dbReference type="InterPro" id="IPR036259">
    <property type="entry name" value="MFS_trans_sf"/>
</dbReference>
<comment type="subcellular location">
    <subcellularLocation>
        <location evidence="1">Membrane</location>
        <topology evidence="1">Multi-pass membrane protein</topology>
    </subcellularLocation>
</comment>
<feature type="region of interest" description="Disordered" evidence="5">
    <location>
        <begin position="1"/>
        <end position="62"/>
    </location>
</feature>
<feature type="transmembrane region" description="Helical" evidence="6">
    <location>
        <begin position="476"/>
        <end position="499"/>
    </location>
</feature>
<feature type="transmembrane region" description="Helical" evidence="6">
    <location>
        <begin position="443"/>
        <end position="464"/>
    </location>
</feature>
<dbReference type="PANTHER" id="PTHR23501:SF199">
    <property type="entry name" value="MFS EFFLUX TRANSPORTER INPD-RELATED"/>
    <property type="match status" value="1"/>
</dbReference>
<dbReference type="AlphaFoldDB" id="A0AAD8Q1B9"/>
<feature type="transmembrane region" description="Helical" evidence="6">
    <location>
        <begin position="272"/>
        <end position="290"/>
    </location>
</feature>
<proteinExistence type="predicted"/>
<dbReference type="PROSITE" id="PS50850">
    <property type="entry name" value="MFS"/>
    <property type="match status" value="1"/>
</dbReference>
<feature type="compositionally biased region" description="Low complexity" evidence="5">
    <location>
        <begin position="587"/>
        <end position="596"/>
    </location>
</feature>
<evidence type="ECO:0000256" key="2">
    <source>
        <dbReference type="ARBA" id="ARBA00022692"/>
    </source>
</evidence>
<dbReference type="Pfam" id="PF07690">
    <property type="entry name" value="MFS_1"/>
    <property type="match status" value="1"/>
</dbReference>
<dbReference type="PANTHER" id="PTHR23501">
    <property type="entry name" value="MAJOR FACILITATOR SUPERFAMILY"/>
    <property type="match status" value="1"/>
</dbReference>
<feature type="compositionally biased region" description="Basic and acidic residues" evidence="5">
    <location>
        <begin position="31"/>
        <end position="41"/>
    </location>
</feature>
<protein>
    <submittedName>
        <fullName evidence="8">Major facilitator superfamily transporter</fullName>
    </submittedName>
</protein>
<feature type="transmembrane region" description="Helical" evidence="6">
    <location>
        <begin position="75"/>
        <end position="98"/>
    </location>
</feature>
<feature type="compositionally biased region" description="Polar residues" evidence="5">
    <location>
        <begin position="42"/>
        <end position="57"/>
    </location>
</feature>
<comment type="caution">
    <text evidence="8">The sequence shown here is derived from an EMBL/GenBank/DDBJ whole genome shotgun (WGS) entry which is preliminary data.</text>
</comment>
<dbReference type="Gene3D" id="1.20.1250.20">
    <property type="entry name" value="MFS general substrate transporter like domains"/>
    <property type="match status" value="1"/>
</dbReference>
<evidence type="ECO:0000256" key="4">
    <source>
        <dbReference type="ARBA" id="ARBA00023136"/>
    </source>
</evidence>
<keyword evidence="2 6" id="KW-0812">Transmembrane</keyword>
<keyword evidence="3 6" id="KW-1133">Transmembrane helix</keyword>
<dbReference type="InterPro" id="IPR011701">
    <property type="entry name" value="MFS"/>
</dbReference>